<accession>A0ACC0DEV4</accession>
<name>A0ACC0DEV4_9PEZI</name>
<proteinExistence type="predicted"/>
<sequence length="144" mass="15520">MGSSTANTANWWAVTHTLAILGQLSLCAAGILTFALSRPTRWDDHMPSDDEFWDDVSTNTTLPWVSGAVGGFTLAINIIIFIILHRAYRVTQIRRLDSQKYVFKNAAIVTSVILSLVFIADIAIAVNTGLAGLNALCGVASIGR</sequence>
<dbReference type="EMBL" id="MU394288">
    <property type="protein sequence ID" value="KAI6091103.1"/>
    <property type="molecule type" value="Genomic_DNA"/>
</dbReference>
<evidence type="ECO:0000313" key="1">
    <source>
        <dbReference type="EMBL" id="KAI6091103.1"/>
    </source>
</evidence>
<organism evidence="1 2">
    <name type="scientific">Hypoxylon rubiginosum</name>
    <dbReference type="NCBI Taxonomy" id="110542"/>
    <lineage>
        <taxon>Eukaryota</taxon>
        <taxon>Fungi</taxon>
        <taxon>Dikarya</taxon>
        <taxon>Ascomycota</taxon>
        <taxon>Pezizomycotina</taxon>
        <taxon>Sordariomycetes</taxon>
        <taxon>Xylariomycetidae</taxon>
        <taxon>Xylariales</taxon>
        <taxon>Hypoxylaceae</taxon>
        <taxon>Hypoxylon</taxon>
    </lineage>
</organism>
<protein>
    <submittedName>
        <fullName evidence="1">Uncharacterized protein</fullName>
    </submittedName>
</protein>
<gene>
    <name evidence="1" type="ORF">F4821DRAFT_227517</name>
</gene>
<keyword evidence="2" id="KW-1185">Reference proteome</keyword>
<reference evidence="1 2" key="1">
    <citation type="journal article" date="2022" name="New Phytol.">
        <title>Ecological generalism drives hyperdiversity of secondary metabolite gene clusters in xylarialean endophytes.</title>
        <authorList>
            <person name="Franco M.E.E."/>
            <person name="Wisecaver J.H."/>
            <person name="Arnold A.E."/>
            <person name="Ju Y.M."/>
            <person name="Slot J.C."/>
            <person name="Ahrendt S."/>
            <person name="Moore L.P."/>
            <person name="Eastman K.E."/>
            <person name="Scott K."/>
            <person name="Konkel Z."/>
            <person name="Mondo S.J."/>
            <person name="Kuo A."/>
            <person name="Hayes R.D."/>
            <person name="Haridas S."/>
            <person name="Andreopoulos B."/>
            <person name="Riley R."/>
            <person name="LaButti K."/>
            <person name="Pangilinan J."/>
            <person name="Lipzen A."/>
            <person name="Amirebrahimi M."/>
            <person name="Yan J."/>
            <person name="Adam C."/>
            <person name="Keymanesh K."/>
            <person name="Ng V."/>
            <person name="Louie K."/>
            <person name="Northen T."/>
            <person name="Drula E."/>
            <person name="Henrissat B."/>
            <person name="Hsieh H.M."/>
            <person name="Youens-Clark K."/>
            <person name="Lutzoni F."/>
            <person name="Miadlikowska J."/>
            <person name="Eastwood D.C."/>
            <person name="Hamelin R.C."/>
            <person name="Grigoriev I.V."/>
            <person name="U'Ren J.M."/>
        </authorList>
    </citation>
    <scope>NUCLEOTIDE SEQUENCE [LARGE SCALE GENOMIC DNA]</scope>
    <source>
        <strain evidence="1 2">ER1909</strain>
    </source>
</reference>
<evidence type="ECO:0000313" key="2">
    <source>
        <dbReference type="Proteomes" id="UP001497680"/>
    </source>
</evidence>
<dbReference type="Proteomes" id="UP001497680">
    <property type="component" value="Unassembled WGS sequence"/>
</dbReference>
<comment type="caution">
    <text evidence="1">The sequence shown here is derived from an EMBL/GenBank/DDBJ whole genome shotgun (WGS) entry which is preliminary data.</text>
</comment>